<evidence type="ECO:0000313" key="1">
    <source>
        <dbReference type="EMBL" id="NKX53517.1"/>
    </source>
</evidence>
<evidence type="ECO:0008006" key="3">
    <source>
        <dbReference type="Google" id="ProtNLM"/>
    </source>
</evidence>
<name>A0A7X6HAJ7_9MICC</name>
<protein>
    <recommendedName>
        <fullName evidence="3">Phage integrase, N-terminal SAM-like domain</fullName>
    </recommendedName>
</protein>
<accession>A0A7X6HAJ7</accession>
<dbReference type="RefSeq" id="WP_168484856.1">
    <property type="nucleotide sequence ID" value="NZ_JAAZSQ010000002.1"/>
</dbReference>
<dbReference type="AlphaFoldDB" id="A0A7X6HAJ7"/>
<dbReference type="Proteomes" id="UP000544090">
    <property type="component" value="Unassembled WGS sequence"/>
</dbReference>
<keyword evidence="2" id="KW-1185">Reference proteome</keyword>
<evidence type="ECO:0000313" key="2">
    <source>
        <dbReference type="Proteomes" id="UP000544090"/>
    </source>
</evidence>
<sequence>MDPADLPAAAPAINEVLARFLEHCCRGRQPVTVDRYLRINEHLKLFLETRGQDHVCAEDARWLAFERQFQPYGAFCRLLRADALLAALPEFLGGSWLMPHGVDCRVQASQSSRLVHWLICRGLVDFRRQQQDLVRFRAALDARQAK</sequence>
<comment type="caution">
    <text evidence="1">The sequence shown here is derived from an EMBL/GenBank/DDBJ whole genome shotgun (WGS) entry which is preliminary data.</text>
</comment>
<reference evidence="1 2" key="1">
    <citation type="submission" date="2020-04" db="EMBL/GenBank/DDBJ databases">
        <title>Arthrobacter sp. nov.</title>
        <authorList>
            <person name="Liu S."/>
        </authorList>
    </citation>
    <scope>NUCLEOTIDE SEQUENCE [LARGE SCALE GENOMIC DNA]</scope>
    <source>
        <strain evidence="1 2">E918</strain>
    </source>
</reference>
<proteinExistence type="predicted"/>
<gene>
    <name evidence="1" type="ORF">HGG74_02970</name>
</gene>
<organism evidence="1 2">
    <name type="scientific">Arthrobacter mobilis</name>
    <dbReference type="NCBI Taxonomy" id="2724944"/>
    <lineage>
        <taxon>Bacteria</taxon>
        <taxon>Bacillati</taxon>
        <taxon>Actinomycetota</taxon>
        <taxon>Actinomycetes</taxon>
        <taxon>Micrococcales</taxon>
        <taxon>Micrococcaceae</taxon>
        <taxon>Arthrobacter</taxon>
    </lineage>
</organism>
<dbReference type="EMBL" id="JAAZSQ010000002">
    <property type="protein sequence ID" value="NKX53517.1"/>
    <property type="molecule type" value="Genomic_DNA"/>
</dbReference>